<dbReference type="InterPro" id="IPR038332">
    <property type="entry name" value="PPE_sf"/>
</dbReference>
<dbReference type="SUPFAM" id="SSF140459">
    <property type="entry name" value="PE/PPE dimer-like"/>
    <property type="match status" value="1"/>
</dbReference>
<dbReference type="InterPro" id="IPR000084">
    <property type="entry name" value="PE-PGRS_N"/>
</dbReference>
<dbReference type="Gene3D" id="1.10.287.850">
    <property type="entry name" value="HP0062-like domain"/>
    <property type="match status" value="1"/>
</dbReference>
<protein>
    <recommendedName>
        <fullName evidence="2">PE domain-containing protein</fullName>
    </recommendedName>
</protein>
<reference evidence="3 4" key="1">
    <citation type="submission" date="2019-09" db="EMBL/GenBank/DDBJ databases">
        <title>Complete genome sequence of Mycobacterium avium subsp. hominissuis strain JP-H-1.</title>
        <authorList>
            <person name="Kinoshita Y."/>
            <person name="Niwa H."/>
            <person name="Uchida-Fujii E."/>
            <person name="Nukada T."/>
        </authorList>
    </citation>
    <scope>NUCLEOTIDE SEQUENCE [LARGE SCALE GENOMIC DNA]</scope>
    <source>
        <strain evidence="3 4">JP-H-1</strain>
    </source>
</reference>
<evidence type="ECO:0000313" key="4">
    <source>
        <dbReference type="Proteomes" id="UP000327362"/>
    </source>
</evidence>
<accession>A0AAI8SRG7</accession>
<organism evidence="3 4">
    <name type="scientific">Mycobacterium avium subsp. hominissuis</name>
    <dbReference type="NCBI Taxonomy" id="439334"/>
    <lineage>
        <taxon>Bacteria</taxon>
        <taxon>Bacillati</taxon>
        <taxon>Actinomycetota</taxon>
        <taxon>Actinomycetes</taxon>
        <taxon>Mycobacteriales</taxon>
        <taxon>Mycobacteriaceae</taxon>
        <taxon>Mycobacterium</taxon>
        <taxon>Mycobacterium avium complex (MAC)</taxon>
    </lineage>
</organism>
<feature type="compositionally biased region" description="Gly residues" evidence="1">
    <location>
        <begin position="153"/>
        <end position="163"/>
    </location>
</feature>
<proteinExistence type="predicted"/>
<evidence type="ECO:0000313" key="3">
    <source>
        <dbReference type="EMBL" id="BBN49989.1"/>
    </source>
</evidence>
<dbReference type="AlphaFoldDB" id="A0AAI8SRG7"/>
<feature type="compositionally biased region" description="Low complexity" evidence="1">
    <location>
        <begin position="209"/>
        <end position="234"/>
    </location>
</feature>
<dbReference type="Pfam" id="PF00934">
    <property type="entry name" value="PE"/>
    <property type="match status" value="1"/>
</dbReference>
<dbReference type="EMBL" id="AP020326">
    <property type="protein sequence ID" value="BBN49989.1"/>
    <property type="molecule type" value="Genomic_DNA"/>
</dbReference>
<dbReference type="Proteomes" id="UP000327362">
    <property type="component" value="Chromosome"/>
</dbReference>
<feature type="region of interest" description="Disordered" evidence="1">
    <location>
        <begin position="119"/>
        <end position="267"/>
    </location>
</feature>
<evidence type="ECO:0000256" key="1">
    <source>
        <dbReference type="SAM" id="MobiDB-lite"/>
    </source>
</evidence>
<feature type="compositionally biased region" description="Basic residues" evidence="1">
    <location>
        <begin position="133"/>
        <end position="152"/>
    </location>
</feature>
<gene>
    <name evidence="3" type="ORF">JPH1_44640</name>
</gene>
<evidence type="ECO:0000259" key="2">
    <source>
        <dbReference type="Pfam" id="PF00934"/>
    </source>
</evidence>
<feature type="domain" description="PE" evidence="2">
    <location>
        <begin position="7"/>
        <end position="97"/>
    </location>
</feature>
<name>A0AAI8SRG7_MYCAV</name>
<sequence>MVPMSFVQATPEFVAAAATDLARIGSTISSANTAALGPTSGVLAPGADEVSASIAALFDAHSQVYQALSAQAAAFHSQFVQLMNGGALQYAVTEAANTTPLQSAAGPASVAAQLPAVSGAVGGSAPTAPAAPWRRRWRRRRPRPPRPGRHAGRGGPRGIGDAGLGHRPGRPGPGGDARVRAGRFPVPRAAGGFVGAGAGRHARGGRAARGGAADLGRPGAACLGAPRAARPRAGATRDRPGAPDAHRAAGVRVSGLRVSPPRRRRER</sequence>
<feature type="compositionally biased region" description="Basic and acidic residues" evidence="1">
    <location>
        <begin position="235"/>
        <end position="247"/>
    </location>
</feature>